<evidence type="ECO:0000313" key="4">
    <source>
        <dbReference type="Proteomes" id="UP000199475"/>
    </source>
</evidence>
<feature type="chain" id="PRO_5011546559" evidence="2">
    <location>
        <begin position="29"/>
        <end position="191"/>
    </location>
</feature>
<feature type="region of interest" description="Disordered" evidence="1">
    <location>
        <begin position="25"/>
        <end position="67"/>
    </location>
</feature>
<dbReference type="RefSeq" id="WP_093252139.1">
    <property type="nucleotide sequence ID" value="NZ_FNGP01000004.1"/>
</dbReference>
<proteinExistence type="predicted"/>
<feature type="compositionally biased region" description="Gly residues" evidence="1">
    <location>
        <begin position="46"/>
        <end position="55"/>
    </location>
</feature>
<keyword evidence="4" id="KW-1185">Reference proteome</keyword>
<gene>
    <name evidence="3" type="ORF">SAMN04488242_2221</name>
</gene>
<dbReference type="AlphaFoldDB" id="A0A1G9LPF6"/>
<dbReference type="Proteomes" id="UP000199475">
    <property type="component" value="Unassembled WGS sequence"/>
</dbReference>
<name>A0A1G9LPF6_9ACTN</name>
<evidence type="ECO:0000256" key="2">
    <source>
        <dbReference type="SAM" id="SignalP"/>
    </source>
</evidence>
<organism evidence="3 4">
    <name type="scientific">Tessaracoccus oleiagri</name>
    <dbReference type="NCBI Taxonomy" id="686624"/>
    <lineage>
        <taxon>Bacteria</taxon>
        <taxon>Bacillati</taxon>
        <taxon>Actinomycetota</taxon>
        <taxon>Actinomycetes</taxon>
        <taxon>Propionibacteriales</taxon>
        <taxon>Propionibacteriaceae</taxon>
        <taxon>Tessaracoccus</taxon>
    </lineage>
</organism>
<evidence type="ECO:0000313" key="3">
    <source>
        <dbReference type="EMBL" id="SDL63724.1"/>
    </source>
</evidence>
<protein>
    <submittedName>
        <fullName evidence="3">Mu-like prophage I protein</fullName>
    </submittedName>
</protein>
<keyword evidence="2" id="KW-0732">Signal</keyword>
<feature type="signal peptide" evidence="2">
    <location>
        <begin position="1"/>
        <end position="28"/>
    </location>
</feature>
<evidence type="ECO:0000256" key="1">
    <source>
        <dbReference type="SAM" id="MobiDB-lite"/>
    </source>
</evidence>
<dbReference type="STRING" id="686624.SAMN04488242_2221"/>
<dbReference type="EMBL" id="FNGP01000004">
    <property type="protein sequence ID" value="SDL63724.1"/>
    <property type="molecule type" value="Genomic_DNA"/>
</dbReference>
<accession>A0A1G9LPF6</accession>
<sequence length="191" mass="19859">MKNKLIVGGATALALVGGAWGVAQTASADEESTPTPSASAEAQPGNGWGRGGQDGFRGHMRGHGAMRGGADLGSLAEKLGVAEDDIEDAMEAVRDELRSTMQEGGPFGMSDEDRQSHQDAMADALATELGIDVDTVKAALQEMHDERQAARDAETDEVLDQAVEDGKLTQSEADAVRKAVEEGIVGVRGGR</sequence>
<reference evidence="3 4" key="1">
    <citation type="submission" date="2016-10" db="EMBL/GenBank/DDBJ databases">
        <authorList>
            <person name="de Groot N.N."/>
        </authorList>
    </citation>
    <scope>NUCLEOTIDE SEQUENCE [LARGE SCALE GENOMIC DNA]</scope>
    <source>
        <strain evidence="3 4">CGMCC 1.9159</strain>
    </source>
</reference>
<dbReference type="OrthoDB" id="3790284at2"/>